<feature type="domain" description="Putative zinc ribbon" evidence="1">
    <location>
        <begin position="7"/>
        <end position="90"/>
    </location>
</feature>
<reference evidence="2 3" key="1">
    <citation type="submission" date="2013-04" db="EMBL/GenBank/DDBJ databases">
        <title>The Genome Sequence of Parabacteroides goldsteinii DSM 19448.</title>
        <authorList>
            <consortium name="The Broad Institute Genomics Platform"/>
            <person name="Earl A."/>
            <person name="Ward D."/>
            <person name="Feldgarden M."/>
            <person name="Gevers D."/>
            <person name="Martens E."/>
            <person name="Sakamoto M."/>
            <person name="Benno Y."/>
            <person name="Song Y."/>
            <person name="Liu C."/>
            <person name="Lee J."/>
            <person name="Bolanos M."/>
            <person name="Vaisanen M.L."/>
            <person name="Finegold S.M."/>
            <person name="Walker B."/>
            <person name="Young S."/>
            <person name="Zeng Q."/>
            <person name="Gargeya S."/>
            <person name="Fitzgerald M."/>
            <person name="Haas B."/>
            <person name="Abouelleil A."/>
            <person name="Allen A.W."/>
            <person name="Alvarado L."/>
            <person name="Arachchi H.M."/>
            <person name="Berlin A.M."/>
            <person name="Chapman S.B."/>
            <person name="Gainer-Dewar J."/>
            <person name="Goldberg J."/>
            <person name="Griggs A."/>
            <person name="Gujja S."/>
            <person name="Hansen M."/>
            <person name="Howarth C."/>
            <person name="Imamovic A."/>
            <person name="Ireland A."/>
            <person name="Larimer J."/>
            <person name="McCowan C."/>
            <person name="Murphy C."/>
            <person name="Pearson M."/>
            <person name="Poon T.W."/>
            <person name="Priest M."/>
            <person name="Roberts A."/>
            <person name="Saif S."/>
            <person name="Shea T."/>
            <person name="Sisk P."/>
            <person name="Sykes S."/>
            <person name="Wortman J."/>
            <person name="Nusbaum C."/>
            <person name="Birren B."/>
        </authorList>
    </citation>
    <scope>NUCLEOTIDE SEQUENCE [LARGE SCALE GENOMIC DNA]</scope>
    <source>
        <strain evidence="2 3">DSM 19448</strain>
    </source>
</reference>
<dbReference type="Pfam" id="PF12674">
    <property type="entry name" value="Zn_ribbon_2"/>
    <property type="match status" value="1"/>
</dbReference>
<sequence>MNMEQKFCQSCGMPLTDDYKGINADGSRNDDYCNYCYMDGQFTQDMTMEQMIEHCAQFTDEINKWSGENMTVEQAKEMMRQFYPTLKRWKNSL</sequence>
<proteinExistence type="predicted"/>
<dbReference type="HOGENOM" id="CLU_175260_0_0_10"/>
<dbReference type="AlphaFoldDB" id="A0A0F5INR3"/>
<dbReference type="EMBL" id="AQHV01000026">
    <property type="protein sequence ID" value="KKB47204.1"/>
    <property type="molecule type" value="Genomic_DNA"/>
</dbReference>
<organism evidence="2 3">
    <name type="scientific">Parabacteroides goldsteinii DSM 19448 = WAL 12034</name>
    <dbReference type="NCBI Taxonomy" id="927665"/>
    <lineage>
        <taxon>Bacteria</taxon>
        <taxon>Pseudomonadati</taxon>
        <taxon>Bacteroidota</taxon>
        <taxon>Bacteroidia</taxon>
        <taxon>Bacteroidales</taxon>
        <taxon>Tannerellaceae</taxon>
        <taxon>Parabacteroides</taxon>
    </lineage>
</organism>
<comment type="caution">
    <text evidence="2">The sequence shown here is derived from an EMBL/GenBank/DDBJ whole genome shotgun (WGS) entry which is preliminary data.</text>
</comment>
<evidence type="ECO:0000313" key="2">
    <source>
        <dbReference type="EMBL" id="KKB47204.1"/>
    </source>
</evidence>
<dbReference type="Proteomes" id="UP000033047">
    <property type="component" value="Unassembled WGS sequence"/>
</dbReference>
<name>A0A0F5INR3_9BACT</name>
<evidence type="ECO:0000259" key="1">
    <source>
        <dbReference type="Pfam" id="PF12674"/>
    </source>
</evidence>
<evidence type="ECO:0000313" key="3">
    <source>
        <dbReference type="Proteomes" id="UP000033047"/>
    </source>
</evidence>
<accession>A0A0F5INR3</accession>
<dbReference type="PATRIC" id="fig|927665.4.peg.4730"/>
<dbReference type="InterPro" id="IPR025868">
    <property type="entry name" value="Zn_ribbon_dom_put"/>
</dbReference>
<dbReference type="STRING" id="927665.HMPREF1535_04612"/>
<gene>
    <name evidence="2" type="ORF">HMPREF1535_04612</name>
</gene>
<protein>
    <recommendedName>
        <fullName evidence="1">Putative zinc ribbon domain-containing protein</fullName>
    </recommendedName>
</protein>